<dbReference type="PANTHER" id="PTHR47501">
    <property type="entry name" value="TRANSPOSASE-RELATED"/>
    <property type="match status" value="1"/>
</dbReference>
<reference evidence="2 3" key="1">
    <citation type="journal article" date="2024" name="Genome Biol. Evol.">
        <title>Chromosome-level genome assembly of the viviparous eelpout Zoarces viviparus.</title>
        <authorList>
            <person name="Fuhrmann N."/>
            <person name="Brasseur M.V."/>
            <person name="Bakowski C.E."/>
            <person name="Podsiadlowski L."/>
            <person name="Prost S."/>
            <person name="Krehenwinkel H."/>
            <person name="Mayer C."/>
        </authorList>
    </citation>
    <scope>NUCLEOTIDE SEQUENCE [LARGE SCALE GENOMIC DNA]</scope>
    <source>
        <strain evidence="2">NO-MEL_2022_Ind0_liver</strain>
    </source>
</reference>
<evidence type="ECO:0008006" key="4">
    <source>
        <dbReference type="Google" id="ProtNLM"/>
    </source>
</evidence>
<dbReference type="Proteomes" id="UP001488805">
    <property type="component" value="Unassembled WGS sequence"/>
</dbReference>
<feature type="region of interest" description="Disordered" evidence="1">
    <location>
        <begin position="117"/>
        <end position="137"/>
    </location>
</feature>
<organism evidence="2 3">
    <name type="scientific">Zoarces viviparus</name>
    <name type="common">Viviparous eelpout</name>
    <name type="synonym">Blennius viviparus</name>
    <dbReference type="NCBI Taxonomy" id="48416"/>
    <lineage>
        <taxon>Eukaryota</taxon>
        <taxon>Metazoa</taxon>
        <taxon>Chordata</taxon>
        <taxon>Craniata</taxon>
        <taxon>Vertebrata</taxon>
        <taxon>Euteleostomi</taxon>
        <taxon>Actinopterygii</taxon>
        <taxon>Neopterygii</taxon>
        <taxon>Teleostei</taxon>
        <taxon>Neoteleostei</taxon>
        <taxon>Acanthomorphata</taxon>
        <taxon>Eupercaria</taxon>
        <taxon>Perciformes</taxon>
        <taxon>Cottioidei</taxon>
        <taxon>Zoarcales</taxon>
        <taxon>Zoarcidae</taxon>
        <taxon>Zoarcinae</taxon>
        <taxon>Zoarces</taxon>
    </lineage>
</organism>
<evidence type="ECO:0000256" key="1">
    <source>
        <dbReference type="SAM" id="MobiDB-lite"/>
    </source>
</evidence>
<evidence type="ECO:0000313" key="2">
    <source>
        <dbReference type="EMBL" id="KAK9515926.1"/>
    </source>
</evidence>
<keyword evidence="3" id="KW-1185">Reference proteome</keyword>
<dbReference type="PANTHER" id="PTHR47501:SF7">
    <property type="entry name" value="TRANSPOSASE"/>
    <property type="match status" value="1"/>
</dbReference>
<evidence type="ECO:0000313" key="3">
    <source>
        <dbReference type="Proteomes" id="UP001488805"/>
    </source>
</evidence>
<protein>
    <recommendedName>
        <fullName evidence="4">Transposase</fullName>
    </recommendedName>
</protein>
<dbReference type="SUPFAM" id="SSF53098">
    <property type="entry name" value="Ribonuclease H-like"/>
    <property type="match status" value="1"/>
</dbReference>
<gene>
    <name evidence="2" type="ORF">VZT92_026523</name>
</gene>
<accession>A0AAW1E099</accession>
<dbReference type="AlphaFoldDB" id="A0AAW1E099"/>
<dbReference type="EMBL" id="JBCEZU010000586">
    <property type="protein sequence ID" value="KAK9515926.1"/>
    <property type="molecule type" value="Genomic_DNA"/>
</dbReference>
<sequence>MTRLTLRSMIDDASKGMKKAVTEAMRGVDHIATTTDCWSVRRWSFIGVTAHWIDPDSLKRCSAALACKQLRGSHTVDVLANALDIHSEFEIRGKIQRTTTDNGSNFIKAFQVFGEDENNNAVGSDGDASQPGEDQEGGEEVEFVDVSVLLNEDDGLEFQLPKHQRCACHLLNLIATVDAQKATSNEAYKKVYRSTFGKCNALWNKCGRSTLAAETVEDACSLQLLRPNATRWKSLFLEQAVERLLRIIKDKGEGTIRVLCTDLKVSM</sequence>
<comment type="caution">
    <text evidence="2">The sequence shown here is derived from an EMBL/GenBank/DDBJ whole genome shotgun (WGS) entry which is preliminary data.</text>
</comment>
<name>A0AAW1E099_ZOAVI</name>
<dbReference type="InterPro" id="IPR012337">
    <property type="entry name" value="RNaseH-like_sf"/>
</dbReference>
<proteinExistence type="predicted"/>